<evidence type="ECO:0008006" key="3">
    <source>
        <dbReference type="Google" id="ProtNLM"/>
    </source>
</evidence>
<organism evidence="1 2">
    <name type="scientific">Brevundimonas subvibrioides (strain ATCC 15264 / DSM 4735 / LMG 14903 / NBRC 16000 / CB 81)</name>
    <name type="common">Caulobacter subvibrioides</name>
    <dbReference type="NCBI Taxonomy" id="633149"/>
    <lineage>
        <taxon>Bacteria</taxon>
        <taxon>Pseudomonadati</taxon>
        <taxon>Pseudomonadota</taxon>
        <taxon>Alphaproteobacteria</taxon>
        <taxon>Caulobacterales</taxon>
        <taxon>Caulobacteraceae</taxon>
        <taxon>Brevundimonas</taxon>
    </lineage>
</organism>
<accession>D9QL81</accession>
<evidence type="ECO:0000313" key="1">
    <source>
        <dbReference type="EMBL" id="ADK99936.1"/>
    </source>
</evidence>
<dbReference type="EMBL" id="CP002102">
    <property type="protein sequence ID" value="ADK99936.1"/>
    <property type="molecule type" value="Genomic_DNA"/>
</dbReference>
<protein>
    <recommendedName>
        <fullName evidence="3">MarR family transcriptional regulator</fullName>
    </recommendedName>
</protein>
<sequence>MSMTEDGRRRNSVLACLVMIRKQAPNVTVSELLAFLYVAENPGIRVKELAILMDTTNATASRASRALLTPGDSGALPPGRGWLLMASNGREATSRHLYATDAGRALLTRLDDLIRAARPILQPS</sequence>
<dbReference type="Proteomes" id="UP000002696">
    <property type="component" value="Chromosome"/>
</dbReference>
<dbReference type="BioCyc" id="BSUB633149:G1GM8-622-MONOMER"/>
<dbReference type="Gene3D" id="1.10.10.10">
    <property type="entry name" value="Winged helix-like DNA-binding domain superfamily/Winged helix DNA-binding domain"/>
    <property type="match status" value="1"/>
</dbReference>
<dbReference type="InterPro" id="IPR036388">
    <property type="entry name" value="WH-like_DNA-bd_sf"/>
</dbReference>
<dbReference type="HOGENOM" id="CLU_1999577_0_0_5"/>
<dbReference type="eggNOG" id="COG1846">
    <property type="taxonomic scope" value="Bacteria"/>
</dbReference>
<dbReference type="RefSeq" id="WP_013268040.1">
    <property type="nucleotide sequence ID" value="NC_014375.1"/>
</dbReference>
<dbReference type="SUPFAM" id="SSF46785">
    <property type="entry name" value="Winged helix' DNA-binding domain"/>
    <property type="match status" value="1"/>
</dbReference>
<dbReference type="AlphaFoldDB" id="D9QL81"/>
<dbReference type="InterPro" id="IPR036390">
    <property type="entry name" value="WH_DNA-bd_sf"/>
</dbReference>
<dbReference type="KEGG" id="bsb:Bresu_0622"/>
<dbReference type="STRING" id="633149.Bresu_0622"/>
<reference evidence="2" key="1">
    <citation type="journal article" date="2011" name="J. Bacteriol.">
        <title>Genome sequences of eight morphologically diverse alphaproteobacteria.</title>
        <authorList>
            <consortium name="US DOE Joint Genome Institute"/>
            <person name="Brown P.J."/>
            <person name="Kysela D.T."/>
            <person name="Buechlein A."/>
            <person name="Hemmerich C."/>
            <person name="Brun Y.V."/>
        </authorList>
    </citation>
    <scope>NUCLEOTIDE SEQUENCE [LARGE SCALE GENOMIC DNA]</scope>
    <source>
        <strain evidence="2">ATCC 15264 / DSM 4735 / LMG 14903 / NBRC 16000 / CB 81</strain>
    </source>
</reference>
<dbReference type="OrthoDB" id="7190411at2"/>
<evidence type="ECO:0000313" key="2">
    <source>
        <dbReference type="Proteomes" id="UP000002696"/>
    </source>
</evidence>
<name>D9QL81_BRESC</name>
<dbReference type="InParanoid" id="D9QL81"/>
<keyword evidence="2" id="KW-1185">Reference proteome</keyword>
<gene>
    <name evidence="1" type="ordered locus">Bresu_0622</name>
</gene>
<proteinExistence type="predicted"/>